<dbReference type="WBParaSite" id="GPUH_0002196501-mRNA-1">
    <property type="protein sequence ID" value="GPUH_0002196501-mRNA-1"/>
    <property type="gene ID" value="GPUH_0002196501"/>
</dbReference>
<reference evidence="4" key="1">
    <citation type="submission" date="2016-06" db="UniProtKB">
        <authorList>
            <consortium name="WormBaseParasite"/>
        </authorList>
    </citation>
    <scope>IDENTIFICATION</scope>
</reference>
<accession>A0A183ELU7</accession>
<gene>
    <name evidence="2" type="ORF">GPUH_LOCUS21937</name>
</gene>
<feature type="transmembrane region" description="Helical" evidence="1">
    <location>
        <begin position="6"/>
        <end position="22"/>
    </location>
</feature>
<feature type="transmembrane region" description="Helical" evidence="1">
    <location>
        <begin position="34"/>
        <end position="54"/>
    </location>
</feature>
<dbReference type="AlphaFoldDB" id="A0A183ELU7"/>
<protein>
    <submittedName>
        <fullName evidence="4">Acyltransferase</fullName>
    </submittedName>
</protein>
<keyword evidence="1" id="KW-1133">Transmembrane helix</keyword>
<name>A0A183ELU7_9BILA</name>
<evidence type="ECO:0000313" key="2">
    <source>
        <dbReference type="EMBL" id="VDN39210.1"/>
    </source>
</evidence>
<reference evidence="2 3" key="2">
    <citation type="submission" date="2018-11" db="EMBL/GenBank/DDBJ databases">
        <authorList>
            <consortium name="Pathogen Informatics"/>
        </authorList>
    </citation>
    <scope>NUCLEOTIDE SEQUENCE [LARGE SCALE GENOMIC DNA]</scope>
</reference>
<organism evidence="4">
    <name type="scientific">Gongylonema pulchrum</name>
    <dbReference type="NCBI Taxonomy" id="637853"/>
    <lineage>
        <taxon>Eukaryota</taxon>
        <taxon>Metazoa</taxon>
        <taxon>Ecdysozoa</taxon>
        <taxon>Nematoda</taxon>
        <taxon>Chromadorea</taxon>
        <taxon>Rhabditida</taxon>
        <taxon>Spirurina</taxon>
        <taxon>Spiruromorpha</taxon>
        <taxon>Spiruroidea</taxon>
        <taxon>Gongylonematidae</taxon>
        <taxon>Gongylonema</taxon>
    </lineage>
</organism>
<keyword evidence="1" id="KW-0472">Membrane</keyword>
<dbReference type="Proteomes" id="UP000271098">
    <property type="component" value="Unassembled WGS sequence"/>
</dbReference>
<evidence type="ECO:0000256" key="1">
    <source>
        <dbReference type="SAM" id="Phobius"/>
    </source>
</evidence>
<feature type="transmembrane region" description="Helical" evidence="1">
    <location>
        <begin position="74"/>
        <end position="96"/>
    </location>
</feature>
<evidence type="ECO:0000313" key="3">
    <source>
        <dbReference type="Proteomes" id="UP000271098"/>
    </source>
</evidence>
<dbReference type="EMBL" id="UYRT01093848">
    <property type="protein sequence ID" value="VDN39210.1"/>
    <property type="molecule type" value="Genomic_DNA"/>
</dbReference>
<sequence>MLWKVLAGVCLYYPLSIGLTFYQKWFIKNYKLPLFVVTFHYATKFLFAFVIRFLLECYTGGRRVRVPFKDQLQWLVPIGICASLDIGILDFSPFSLAY</sequence>
<evidence type="ECO:0000313" key="4">
    <source>
        <dbReference type="WBParaSite" id="GPUH_0002196501-mRNA-1"/>
    </source>
</evidence>
<keyword evidence="1" id="KW-0812">Transmembrane</keyword>
<dbReference type="OrthoDB" id="18894at2759"/>
<proteinExistence type="predicted"/>
<keyword evidence="3" id="KW-1185">Reference proteome</keyword>